<sequence length="90" mass="9500">MGTDGVEQVRAHGSAGDVSGLLRAMESTDADVREEAMNRLSCAAWQEDDLAEAAARAVPRPARLALKGHGHRPAPGGSRRNLLETARILG</sequence>
<protein>
    <submittedName>
        <fullName evidence="2">Uncharacterized protein</fullName>
    </submittedName>
</protein>
<name>A0A918CMP5_9ACTN</name>
<proteinExistence type="predicted"/>
<dbReference type="EMBL" id="BMSX01000013">
    <property type="protein sequence ID" value="GGR31625.1"/>
    <property type="molecule type" value="Genomic_DNA"/>
</dbReference>
<gene>
    <name evidence="2" type="ORF">GCM10010251_54860</name>
</gene>
<dbReference type="Proteomes" id="UP000658320">
    <property type="component" value="Unassembled WGS sequence"/>
</dbReference>
<evidence type="ECO:0000313" key="3">
    <source>
        <dbReference type="Proteomes" id="UP000658320"/>
    </source>
</evidence>
<reference evidence="2" key="1">
    <citation type="journal article" date="2014" name="Int. J. Syst. Evol. Microbiol.">
        <title>Complete genome sequence of Corynebacterium casei LMG S-19264T (=DSM 44701T), isolated from a smear-ripened cheese.</title>
        <authorList>
            <consortium name="US DOE Joint Genome Institute (JGI-PGF)"/>
            <person name="Walter F."/>
            <person name="Albersmeier A."/>
            <person name="Kalinowski J."/>
            <person name="Ruckert C."/>
        </authorList>
    </citation>
    <scope>NUCLEOTIDE SEQUENCE</scope>
    <source>
        <strain evidence="2">JCM 4346</strain>
    </source>
</reference>
<keyword evidence="3" id="KW-1185">Reference proteome</keyword>
<feature type="region of interest" description="Disordered" evidence="1">
    <location>
        <begin position="65"/>
        <end position="90"/>
    </location>
</feature>
<dbReference type="AlphaFoldDB" id="A0A918CMP5"/>
<dbReference type="RefSeq" id="WP_189940398.1">
    <property type="nucleotide sequence ID" value="NZ_BMSX01000013.1"/>
</dbReference>
<evidence type="ECO:0000256" key="1">
    <source>
        <dbReference type="SAM" id="MobiDB-lite"/>
    </source>
</evidence>
<reference evidence="2" key="2">
    <citation type="submission" date="2020-09" db="EMBL/GenBank/DDBJ databases">
        <authorList>
            <person name="Sun Q."/>
            <person name="Ohkuma M."/>
        </authorList>
    </citation>
    <scope>NUCLEOTIDE SEQUENCE</scope>
    <source>
        <strain evidence="2">JCM 4346</strain>
    </source>
</reference>
<accession>A0A918CMP5</accession>
<evidence type="ECO:0000313" key="2">
    <source>
        <dbReference type="EMBL" id="GGR31625.1"/>
    </source>
</evidence>
<comment type="caution">
    <text evidence="2">The sequence shown here is derived from an EMBL/GenBank/DDBJ whole genome shotgun (WGS) entry which is preliminary data.</text>
</comment>
<organism evidence="2 3">
    <name type="scientific">Streptomyces aurantiogriseus</name>
    <dbReference type="NCBI Taxonomy" id="66870"/>
    <lineage>
        <taxon>Bacteria</taxon>
        <taxon>Bacillati</taxon>
        <taxon>Actinomycetota</taxon>
        <taxon>Actinomycetes</taxon>
        <taxon>Kitasatosporales</taxon>
        <taxon>Streptomycetaceae</taxon>
        <taxon>Streptomyces</taxon>
    </lineage>
</organism>